<proteinExistence type="predicted"/>
<reference evidence="1" key="1">
    <citation type="submission" date="2021-03" db="EMBL/GenBank/DDBJ databases">
        <authorList>
            <person name="Wang G."/>
        </authorList>
    </citation>
    <scope>NUCLEOTIDE SEQUENCE</scope>
    <source>
        <strain evidence="1">KCTC 12899</strain>
    </source>
</reference>
<comment type="caution">
    <text evidence="1">The sequence shown here is derived from an EMBL/GenBank/DDBJ whole genome shotgun (WGS) entry which is preliminary data.</text>
</comment>
<evidence type="ECO:0008006" key="3">
    <source>
        <dbReference type="Google" id="ProtNLM"/>
    </source>
</evidence>
<dbReference type="AlphaFoldDB" id="A0A8J7U7Z5"/>
<sequence length="149" mass="16948">MHLNLDQFNQLLKNQGAENDLKDWREHILSCRQCSQDFRALNELDQKLKEMQIGQTKLVKEKPQRKPIPLKYVLGVAAVMIMAITPYIRDSKPVAEEAAPTAPVLAQLETTTQATPALLDRVAQINYQQDVADWGKDTTVKDLVNRLPR</sequence>
<protein>
    <recommendedName>
        <fullName evidence="3">Zinc-finger domain-containing protein</fullName>
    </recommendedName>
</protein>
<gene>
    <name evidence="1" type="ORF">J3U88_31525</name>
</gene>
<name>A0A8J7U7Z5_9BACT</name>
<dbReference type="Proteomes" id="UP000664417">
    <property type="component" value="Unassembled WGS sequence"/>
</dbReference>
<accession>A0A8J7U7Z5</accession>
<evidence type="ECO:0000313" key="2">
    <source>
        <dbReference type="Proteomes" id="UP000664417"/>
    </source>
</evidence>
<evidence type="ECO:0000313" key="1">
    <source>
        <dbReference type="EMBL" id="MBO1323038.1"/>
    </source>
</evidence>
<organism evidence="1 2">
    <name type="scientific">Acanthopleuribacter pedis</name>
    <dbReference type="NCBI Taxonomy" id="442870"/>
    <lineage>
        <taxon>Bacteria</taxon>
        <taxon>Pseudomonadati</taxon>
        <taxon>Acidobacteriota</taxon>
        <taxon>Holophagae</taxon>
        <taxon>Acanthopleuribacterales</taxon>
        <taxon>Acanthopleuribacteraceae</taxon>
        <taxon>Acanthopleuribacter</taxon>
    </lineage>
</organism>
<keyword evidence="2" id="KW-1185">Reference proteome</keyword>
<dbReference type="EMBL" id="JAFREP010000048">
    <property type="protein sequence ID" value="MBO1323038.1"/>
    <property type="molecule type" value="Genomic_DNA"/>
</dbReference>
<dbReference type="RefSeq" id="WP_207863010.1">
    <property type="nucleotide sequence ID" value="NZ_JAFREP010000048.1"/>
</dbReference>